<evidence type="ECO:0000313" key="3">
    <source>
        <dbReference type="Proteomes" id="UP000829364"/>
    </source>
</evidence>
<sequence>MTSASATKNNAKRARAEDVDVDMKEEKAVHERSIQTIRIMKLDKFKKSLASRQRYHLRQKNRIIRMLGSRVTGASQGRQSVEEQMFELCKLWSQSVRTVEDVVMTGYDGRDDEIAALAAYEAQDVEMTNATDDEAEDNSEDSLMTDVGDEWPVDAFNNNNDYNAVNTTTDVEMVI</sequence>
<feature type="region of interest" description="Disordered" evidence="1">
    <location>
        <begin position="1"/>
        <end position="27"/>
    </location>
</feature>
<reference evidence="2" key="1">
    <citation type="submission" date="2021-11" db="EMBL/GenBank/DDBJ databases">
        <title>Purpureocillium_takamizusanense_genome.</title>
        <authorList>
            <person name="Nguyen N.-H."/>
        </authorList>
    </citation>
    <scope>NUCLEOTIDE SEQUENCE</scope>
    <source>
        <strain evidence="2">PT3</strain>
    </source>
</reference>
<dbReference type="EMBL" id="CP086354">
    <property type="protein sequence ID" value="UNI14918.1"/>
    <property type="molecule type" value="Genomic_DNA"/>
</dbReference>
<gene>
    <name evidence="2" type="ORF">JDV02_001496</name>
</gene>
<accession>A0A9Q8Q785</accession>
<name>A0A9Q8Q785_9HYPO</name>
<dbReference type="KEGG" id="ptkz:JDV02_001496"/>
<proteinExistence type="predicted"/>
<evidence type="ECO:0000313" key="2">
    <source>
        <dbReference type="EMBL" id="UNI14918.1"/>
    </source>
</evidence>
<dbReference type="Proteomes" id="UP000829364">
    <property type="component" value="Chromosome 1"/>
</dbReference>
<organism evidence="2 3">
    <name type="scientific">Purpureocillium takamizusanense</name>
    <dbReference type="NCBI Taxonomy" id="2060973"/>
    <lineage>
        <taxon>Eukaryota</taxon>
        <taxon>Fungi</taxon>
        <taxon>Dikarya</taxon>
        <taxon>Ascomycota</taxon>
        <taxon>Pezizomycotina</taxon>
        <taxon>Sordariomycetes</taxon>
        <taxon>Hypocreomycetidae</taxon>
        <taxon>Hypocreales</taxon>
        <taxon>Ophiocordycipitaceae</taxon>
        <taxon>Purpureocillium</taxon>
    </lineage>
</organism>
<protein>
    <submittedName>
        <fullName evidence="2">Uncharacterized protein</fullName>
    </submittedName>
</protein>
<keyword evidence="3" id="KW-1185">Reference proteome</keyword>
<feature type="compositionally biased region" description="Basic and acidic residues" evidence="1">
    <location>
        <begin position="14"/>
        <end position="27"/>
    </location>
</feature>
<dbReference type="GeneID" id="72063459"/>
<dbReference type="AlphaFoldDB" id="A0A9Q8Q785"/>
<dbReference type="OrthoDB" id="4927712at2759"/>
<dbReference type="RefSeq" id="XP_047838399.1">
    <property type="nucleotide sequence ID" value="XM_047982434.1"/>
</dbReference>
<evidence type="ECO:0000256" key="1">
    <source>
        <dbReference type="SAM" id="MobiDB-lite"/>
    </source>
</evidence>